<name>A0A1I7KSP4_9BURK</name>
<dbReference type="GO" id="GO:0003677">
    <property type="term" value="F:DNA binding"/>
    <property type="evidence" value="ECO:0007669"/>
    <property type="project" value="InterPro"/>
</dbReference>
<accession>A0A1I7KSP4</accession>
<dbReference type="Proteomes" id="UP000183656">
    <property type="component" value="Unassembled WGS sequence"/>
</dbReference>
<dbReference type="GO" id="GO:0006310">
    <property type="term" value="P:DNA recombination"/>
    <property type="evidence" value="ECO:0007669"/>
    <property type="project" value="UniProtKB-KW"/>
</dbReference>
<keyword evidence="3" id="KW-1185">Reference proteome</keyword>
<protein>
    <recommendedName>
        <fullName evidence="4">Phage integrase family protein</fullName>
    </recommendedName>
</protein>
<evidence type="ECO:0000313" key="3">
    <source>
        <dbReference type="Proteomes" id="UP000183656"/>
    </source>
</evidence>
<dbReference type="EMBL" id="FPBX01000070">
    <property type="protein sequence ID" value="SFV00450.1"/>
    <property type="molecule type" value="Genomic_DNA"/>
</dbReference>
<dbReference type="STRING" id="343013.SAMN04489707_10703"/>
<evidence type="ECO:0000256" key="1">
    <source>
        <dbReference type="ARBA" id="ARBA00023172"/>
    </source>
</evidence>
<gene>
    <name evidence="2" type="ORF">SAMN04489707_10703</name>
</gene>
<sequence>MSTVISFYRFLMRTSRMQFSPANPPWDDRDVYIEYRDTKGFKQIAAVKTTDISIKESKRQDPMAETIDDGGKLRPLSVAEQKALVFALKELGNSEYSLMHYTALLTGAREMTVLTLRVRDVLRPSSKIPQWPHKIRCGPGTGIDTKGDVFGVYLSVPRMLYELLHDYAVSERAMHRRAKTTRGEDPYNYLFLTQRGQPYYESKEDRNAVRDSATPLRRSALSGRPLRKFIEESVIPLVQKKIPKFKYRYHDLRATFGMNWVDYQMLQAGPDFGKRFVWARDQLKKLMWHKSPLTTDKYLEHREHLRQLQLAQQGWSDHLVELIQEPT</sequence>
<dbReference type="SUPFAM" id="SSF56349">
    <property type="entry name" value="DNA breaking-rejoining enzymes"/>
    <property type="match status" value="1"/>
</dbReference>
<dbReference type="InterPro" id="IPR013762">
    <property type="entry name" value="Integrase-like_cat_sf"/>
</dbReference>
<dbReference type="InterPro" id="IPR011010">
    <property type="entry name" value="DNA_brk_join_enz"/>
</dbReference>
<keyword evidence="1" id="KW-0233">DNA recombination</keyword>
<evidence type="ECO:0000313" key="2">
    <source>
        <dbReference type="EMBL" id="SFV00450.1"/>
    </source>
</evidence>
<proteinExistence type="predicted"/>
<dbReference type="GO" id="GO:0015074">
    <property type="term" value="P:DNA integration"/>
    <property type="evidence" value="ECO:0007669"/>
    <property type="project" value="InterPro"/>
</dbReference>
<organism evidence="2 3">
    <name type="scientific">Paenacidovorax caeni</name>
    <dbReference type="NCBI Taxonomy" id="343013"/>
    <lineage>
        <taxon>Bacteria</taxon>
        <taxon>Pseudomonadati</taxon>
        <taxon>Pseudomonadota</taxon>
        <taxon>Betaproteobacteria</taxon>
        <taxon>Burkholderiales</taxon>
        <taxon>Comamonadaceae</taxon>
        <taxon>Paenacidovorax</taxon>
    </lineage>
</organism>
<evidence type="ECO:0008006" key="4">
    <source>
        <dbReference type="Google" id="ProtNLM"/>
    </source>
</evidence>
<reference evidence="2 3" key="1">
    <citation type="submission" date="2016-10" db="EMBL/GenBank/DDBJ databases">
        <authorList>
            <person name="de Groot N.N."/>
        </authorList>
    </citation>
    <scope>NUCLEOTIDE SEQUENCE [LARGE SCALE GENOMIC DNA]</scope>
    <source>
        <strain evidence="2 3">R-24608</strain>
    </source>
</reference>
<dbReference type="Gene3D" id="1.10.443.10">
    <property type="entry name" value="Intergrase catalytic core"/>
    <property type="match status" value="1"/>
</dbReference>
<dbReference type="AlphaFoldDB" id="A0A1I7KSP4"/>